<evidence type="ECO:0000313" key="4">
    <source>
        <dbReference type="Proteomes" id="UP000078200"/>
    </source>
</evidence>
<evidence type="ECO:0008006" key="5">
    <source>
        <dbReference type="Google" id="ProtNLM"/>
    </source>
</evidence>
<dbReference type="AlphaFoldDB" id="A0A1A9VYB9"/>
<feature type="compositionally biased region" description="Pro residues" evidence="1">
    <location>
        <begin position="122"/>
        <end position="160"/>
    </location>
</feature>
<dbReference type="VEuPathDB" id="VectorBase:GAUT051639"/>
<feature type="compositionally biased region" description="Polar residues" evidence="1">
    <location>
        <begin position="290"/>
        <end position="304"/>
    </location>
</feature>
<feature type="compositionally biased region" description="Polar residues" evidence="1">
    <location>
        <begin position="245"/>
        <end position="258"/>
    </location>
</feature>
<feature type="chain" id="PRO_5008399773" description="DUF4794 domain-containing protein" evidence="2">
    <location>
        <begin position="20"/>
        <end position="329"/>
    </location>
</feature>
<evidence type="ECO:0000256" key="2">
    <source>
        <dbReference type="SAM" id="SignalP"/>
    </source>
</evidence>
<proteinExistence type="predicted"/>
<organism evidence="3 4">
    <name type="scientific">Glossina austeni</name>
    <name type="common">Savannah tsetse fly</name>
    <dbReference type="NCBI Taxonomy" id="7395"/>
    <lineage>
        <taxon>Eukaryota</taxon>
        <taxon>Metazoa</taxon>
        <taxon>Ecdysozoa</taxon>
        <taxon>Arthropoda</taxon>
        <taxon>Hexapoda</taxon>
        <taxon>Insecta</taxon>
        <taxon>Pterygota</taxon>
        <taxon>Neoptera</taxon>
        <taxon>Endopterygota</taxon>
        <taxon>Diptera</taxon>
        <taxon>Brachycera</taxon>
        <taxon>Muscomorpha</taxon>
        <taxon>Hippoboscoidea</taxon>
        <taxon>Glossinidae</taxon>
        <taxon>Glossina</taxon>
    </lineage>
</organism>
<feature type="region of interest" description="Disordered" evidence="1">
    <location>
        <begin position="92"/>
        <end position="179"/>
    </location>
</feature>
<accession>A0A1A9VYB9</accession>
<feature type="signal peptide" evidence="2">
    <location>
        <begin position="1"/>
        <end position="19"/>
    </location>
</feature>
<evidence type="ECO:0000313" key="3">
    <source>
        <dbReference type="EnsemblMetazoa" id="GAUT051639-PA"/>
    </source>
</evidence>
<sequence>MNAKLFMALLSVTIMTNNAESEAALRRVPKVYNALITTDENLTSSQAFPVIQPTLHETGIAHYALPPFGPYGFASPPLVRLGTPFPPPVGFPPKEQIPYPGPLPHLPPHLISPFPGAYPQSPNLPTPPVEIKPQKPETPPTAPAEQSPPPASTVMPPPTGPQEAKTAQPGTSKSLNHPLPIPLNQYGLPPSLIPIRQYPGAGARPLPLPPYPFSQYPPVFYDPITGIRQPFLPPFDYLPTGPQYPLSNTIQTNEIQPSQPNPPPTKRPEITTSLPELTTENVSTPPTTTINDSPTTDFENIKNGSKSEDSNVPDVPPPPIPTSAKAPQP</sequence>
<dbReference type="EnsemblMetazoa" id="GAUT051639-RA">
    <property type="protein sequence ID" value="GAUT051639-PA"/>
    <property type="gene ID" value="GAUT051639"/>
</dbReference>
<keyword evidence="2" id="KW-0732">Signal</keyword>
<protein>
    <recommendedName>
        <fullName evidence="5">DUF4794 domain-containing protein</fullName>
    </recommendedName>
</protein>
<evidence type="ECO:0000256" key="1">
    <source>
        <dbReference type="SAM" id="MobiDB-lite"/>
    </source>
</evidence>
<feature type="compositionally biased region" description="Polar residues" evidence="1">
    <location>
        <begin position="270"/>
        <end position="283"/>
    </location>
</feature>
<reference evidence="3" key="1">
    <citation type="submission" date="2020-05" db="UniProtKB">
        <authorList>
            <consortium name="EnsemblMetazoa"/>
        </authorList>
    </citation>
    <scope>IDENTIFICATION</scope>
    <source>
        <strain evidence="3">TTRI</strain>
    </source>
</reference>
<feature type="region of interest" description="Disordered" evidence="1">
    <location>
        <begin position="238"/>
        <end position="329"/>
    </location>
</feature>
<dbReference type="Proteomes" id="UP000078200">
    <property type="component" value="Unassembled WGS sequence"/>
</dbReference>
<keyword evidence="4" id="KW-1185">Reference proteome</keyword>
<name>A0A1A9VYB9_GLOAU</name>